<reference evidence="4" key="1">
    <citation type="submission" date="2024-03" db="EMBL/GenBank/DDBJ databases">
        <authorList>
            <consortium name="ELIXIR-Norway"/>
            <consortium name="Elixir Norway"/>
        </authorList>
    </citation>
    <scope>NUCLEOTIDE SEQUENCE</scope>
</reference>
<evidence type="ECO:0000313" key="5">
    <source>
        <dbReference type="Proteomes" id="UP001497522"/>
    </source>
</evidence>
<dbReference type="Proteomes" id="UP001497522">
    <property type="component" value="Chromosome 7"/>
</dbReference>
<feature type="coiled-coil region" evidence="2">
    <location>
        <begin position="341"/>
        <end position="382"/>
    </location>
</feature>
<gene>
    <name evidence="4" type="ORF">CSSPJE1EN2_LOCUS21179</name>
</gene>
<keyword evidence="1 2" id="KW-0175">Coiled coil</keyword>
<organism evidence="4 5">
    <name type="scientific">Sphagnum jensenii</name>
    <dbReference type="NCBI Taxonomy" id="128206"/>
    <lineage>
        <taxon>Eukaryota</taxon>
        <taxon>Viridiplantae</taxon>
        <taxon>Streptophyta</taxon>
        <taxon>Embryophyta</taxon>
        <taxon>Bryophyta</taxon>
        <taxon>Sphagnophytina</taxon>
        <taxon>Sphagnopsida</taxon>
        <taxon>Sphagnales</taxon>
        <taxon>Sphagnaceae</taxon>
        <taxon>Sphagnum</taxon>
    </lineage>
</organism>
<accession>A0ABP1BTK9</accession>
<evidence type="ECO:0000256" key="1">
    <source>
        <dbReference type="ARBA" id="ARBA00023054"/>
    </source>
</evidence>
<evidence type="ECO:0000259" key="3">
    <source>
        <dbReference type="Pfam" id="PF21771"/>
    </source>
</evidence>
<dbReference type="EMBL" id="OZ023708">
    <property type="protein sequence ID" value="CAK9879690.1"/>
    <property type="molecule type" value="Genomic_DNA"/>
</dbReference>
<keyword evidence="5" id="KW-1185">Reference proteome</keyword>
<evidence type="ECO:0000256" key="2">
    <source>
        <dbReference type="SAM" id="Coils"/>
    </source>
</evidence>
<dbReference type="Pfam" id="PF21771">
    <property type="entry name" value="CFAP58_CC"/>
    <property type="match status" value="1"/>
</dbReference>
<dbReference type="InterPro" id="IPR049270">
    <property type="entry name" value="CFAP58_CC"/>
</dbReference>
<feature type="domain" description="Cilia- and flagella-associated protein 58 central coiled coil" evidence="3">
    <location>
        <begin position="440"/>
        <end position="672"/>
    </location>
</feature>
<protein>
    <recommendedName>
        <fullName evidence="3">Cilia- and flagella-associated protein 58 central coiled coil domain-containing protein</fullName>
    </recommendedName>
</protein>
<proteinExistence type="predicted"/>
<dbReference type="PANTHER" id="PTHR32083:SF34">
    <property type="entry name" value="COILED-COIL DOMAIN-CONTAINING PROTEIN 146"/>
    <property type="match status" value="1"/>
</dbReference>
<sequence>MDSQNTSQEEIEDPERYASLELSKIDNVHGALARSMIEGYIKQEHANFLKQKFEDLRSFLRSKIVAERKLLGETADLLNQIKAEEEELEKLEKSAVRHEELLAMARDDAEEAESQASIAKEREQNQILNSSLLEKIQEEYIGKVKSIEHEHFAAMEPVLARIEEEIRQSKQEYAEGMIKIELCTKEIEETKSRHSQCLQDNATLCLEKNDHFNKLEELSGTPEKTRKQSNILLNAVRSLQLQVEKWVIKVGELNKEIQAFHTITKEKTEEHGNMVINLEKIWLHTEQQKCVAQDMVKDLEASSLELESCLNEQVSLQLQLLQLLSDLQHEQAIAATRIKERDRAIKRMKEVEVEVDHLHSQLPVYKQEKEKASRELIREEAERETCTTRAEEHHQEFEICMSSLLVVDTFVNEVAAKLRESNANVQKLEKETVVCIVMEHKQEQHIKELTNLKERFSRAAAAKLASAMQIMERVTIETSFSESFQKRILELQKRYNEGQALYNLMRSQQNNYTKLIQSCKVTILEMKEKVVALSQEVEMLQNGALDKVKCLGKMHGIYVASLEGCFQVRHEITKCRLALKAKKHIINEAVLEVLRLQEFIRKIGKGKVKACKEYYLIMKDRNNIGLSYIDRNDELCILYEKSNVQVDLLKNSGLELIKRMNEITHLQLACKLMHSSLKAAERNAPDPTATYAEIISLKKQVDRMKWHVCHLSEFCENPIPGVERCLLLPGNDLNKSDLERKASAITELLSAKEDEAAEKNIILEEVFVLADKMMRTIAIERQTYNTFGEKLNEKKQNVQTANRRIIATSSELSLMQARAHHFHREKQAAGDRLNQAYIRLNMGQAPTDDSEKKMKQMESQSLYCLMQRPQTTPLTRPEKRPNAYIGEALGVPLPFGAQSPFRPSLHRISSLRQTQRPRTAKS</sequence>
<name>A0ABP1BTK9_9BRYO</name>
<evidence type="ECO:0000313" key="4">
    <source>
        <dbReference type="EMBL" id="CAK9879690.1"/>
    </source>
</evidence>
<dbReference type="PANTHER" id="PTHR32083">
    <property type="entry name" value="CILIA AND FLAGELLA-ASSOCIATED PROTEIN 58-RELATED"/>
    <property type="match status" value="1"/>
</dbReference>
<feature type="coiled-coil region" evidence="2">
    <location>
        <begin position="71"/>
        <end position="126"/>
    </location>
</feature>